<feature type="compositionally biased region" description="Polar residues" evidence="1">
    <location>
        <begin position="71"/>
        <end position="85"/>
    </location>
</feature>
<feature type="compositionally biased region" description="Polar residues" evidence="1">
    <location>
        <begin position="1204"/>
        <end position="1216"/>
    </location>
</feature>
<feature type="compositionally biased region" description="Gly residues" evidence="1">
    <location>
        <begin position="1271"/>
        <end position="1280"/>
    </location>
</feature>
<feature type="region of interest" description="Disordered" evidence="1">
    <location>
        <begin position="326"/>
        <end position="400"/>
    </location>
</feature>
<evidence type="ECO:0000313" key="3">
    <source>
        <dbReference type="EMBL" id="KAK4203900.1"/>
    </source>
</evidence>
<evidence type="ECO:0000313" key="4">
    <source>
        <dbReference type="Proteomes" id="UP001303160"/>
    </source>
</evidence>
<feature type="domain" description="WW" evidence="2">
    <location>
        <begin position="8"/>
        <end position="34"/>
    </location>
</feature>
<feature type="compositionally biased region" description="Polar residues" evidence="1">
    <location>
        <begin position="1030"/>
        <end position="1052"/>
    </location>
</feature>
<dbReference type="InterPro" id="IPR001202">
    <property type="entry name" value="WW_dom"/>
</dbReference>
<feature type="compositionally biased region" description="Low complexity" evidence="1">
    <location>
        <begin position="1094"/>
        <end position="1111"/>
    </location>
</feature>
<feature type="compositionally biased region" description="Pro residues" evidence="1">
    <location>
        <begin position="634"/>
        <end position="643"/>
    </location>
</feature>
<dbReference type="Proteomes" id="UP001303160">
    <property type="component" value="Unassembled WGS sequence"/>
</dbReference>
<protein>
    <recommendedName>
        <fullName evidence="2">WW domain-containing protein</fullName>
    </recommendedName>
</protein>
<feature type="region of interest" description="Disordered" evidence="1">
    <location>
        <begin position="828"/>
        <end position="1318"/>
    </location>
</feature>
<feature type="compositionally biased region" description="Low complexity" evidence="1">
    <location>
        <begin position="877"/>
        <end position="890"/>
    </location>
</feature>
<feature type="compositionally biased region" description="Basic and acidic residues" evidence="1">
    <location>
        <begin position="126"/>
        <end position="136"/>
    </location>
</feature>
<feature type="compositionally biased region" description="Polar residues" evidence="1">
    <location>
        <begin position="867"/>
        <end position="876"/>
    </location>
</feature>
<organism evidence="3 4">
    <name type="scientific">Triangularia verruculosa</name>
    <dbReference type="NCBI Taxonomy" id="2587418"/>
    <lineage>
        <taxon>Eukaryota</taxon>
        <taxon>Fungi</taxon>
        <taxon>Dikarya</taxon>
        <taxon>Ascomycota</taxon>
        <taxon>Pezizomycotina</taxon>
        <taxon>Sordariomycetes</taxon>
        <taxon>Sordariomycetidae</taxon>
        <taxon>Sordariales</taxon>
        <taxon>Podosporaceae</taxon>
        <taxon>Triangularia</taxon>
    </lineage>
</organism>
<comment type="caution">
    <text evidence="3">The sequence shown here is derived from an EMBL/GenBank/DDBJ whole genome shotgun (WGS) entry which is preliminary data.</text>
</comment>
<feature type="compositionally biased region" description="Polar residues" evidence="1">
    <location>
        <begin position="1163"/>
        <end position="1172"/>
    </location>
</feature>
<evidence type="ECO:0000259" key="2">
    <source>
        <dbReference type="PROSITE" id="PS01159"/>
    </source>
</evidence>
<accession>A0AAN6XR53</accession>
<dbReference type="PROSITE" id="PS01159">
    <property type="entry name" value="WW_DOMAIN_1"/>
    <property type="match status" value="1"/>
</dbReference>
<feature type="region of interest" description="Disordered" evidence="1">
    <location>
        <begin position="709"/>
        <end position="757"/>
    </location>
</feature>
<proteinExistence type="predicted"/>
<sequence length="1318" mass="141901">MAALPENWEWDYDGERERWFYRYKPTGITQFHFPQPGDEFPQTVDDSAPIDLEPEERLVSQLQVKRRSTVGERTSTAKPKNTLASATIAEDDDGSNAPWFQPDVFMYMGPGVYDDISPLQDDENDLPTKEEPKTTQEKPLVAASAPAPTPSPAPPSTSHVSPQQSTISPLVSAQTTPLVVQSLPAIESPPVIESPPPVRNQYAVQRQNIAEAQSLAHPHAVQTQSIVQNPPRATQEIDSAQIVEVHGESAPVVDSIRLLDSRQVAYTPVGFVAELPSEFTGQCQEDINPAPVELPGNDIMMDSGPPLLYANAFPLAPSELHSDAIPTSRRQRQGGTEQKALASGSPGFDTHRQQPSAYTPDYQPPADAYRPPLRQSSMPQPALTSARLDSTNDPHQGQYRPWNPAMNAVAEEIAKQPPAGENKRHSLAGPPPSNGRWPEIPAAMSAPMVSPKNPADSAKENIPPFIPGYGARHESISAPAQPGNASGLTHVPSVLQPARGRPVLPKSRPQSQSPPNRSPPSHSTDTNQRYTAYKPTSWDLQRDIEETVEMLSKTGYGQTAAADPEDPDRPALPRTSTAPGGSMTGSYYGMRPQIAPSIPSAPSALLNVKSQPALSYHYNISEASTTRSSDFSAPLPPSSPDLPQPLKIIRKSPPPTALQNHLPTVSSTLRPPVPPTEVYIVSRETTPAPPDTQMASVPTASMPEIQAGRPQEPISPPQTPPVLSRRTTIISPEPPSLSFSARTSTWGEGQKESGPANPLTAVAETLTKIHSDPIAAPILSSNTNVYTLDRPYMTRSQDAAMDVVAAPQELPPRESSLHVDQGQHTLRINKRQSSPPSAGTAPWQSHYFQTGSAGNSLLQPGPHSRGVMQSQTLPQTSNQYASAGAAAQQSPPRPPKTPHTPESRSSDLDIPSSKSVTSRAPARPRTPGEVPYVLPPGHHPLSSHPVNLSCLPRSRAPVSTKPTHEVTRADYPPPSTSKNNRYSMLIDPGTSLGSSKEPPWPTRSPLGSEKSTPLTSKRWSMVRSPPMPQPSSTTWAPTHQQSVGNASKQQAFNIDERVPPELVPQRTASLRRPTPQPNRSSLEIPEGPPPPQKYTAYTPPTSPPSTNVAPPLGSQFHSASSQPQPFAQPIPRAMASPPPQQESKGSFFGIGKLFRSDSLRKGGSSSPGTKLQKNAAKNGPPAQMNTRHQQQQQQQQASGRTLHMTAQVQHHPTQPSHHMRQNSQPLLQYPPFPQQQQWQSFNGGIPGVNSGPPVQGSQGGPFFANSTGDGSSFGGVGSGGFQRPFSMMVVPSAGAPTRPPPPVTDNSHDGAGWGYHYR</sequence>
<reference evidence="3" key="1">
    <citation type="journal article" date="2023" name="Mol. Phylogenet. Evol.">
        <title>Genome-scale phylogeny and comparative genomics of the fungal order Sordariales.</title>
        <authorList>
            <person name="Hensen N."/>
            <person name="Bonometti L."/>
            <person name="Westerberg I."/>
            <person name="Brannstrom I.O."/>
            <person name="Guillou S."/>
            <person name="Cros-Aarteil S."/>
            <person name="Calhoun S."/>
            <person name="Haridas S."/>
            <person name="Kuo A."/>
            <person name="Mondo S."/>
            <person name="Pangilinan J."/>
            <person name="Riley R."/>
            <person name="LaButti K."/>
            <person name="Andreopoulos B."/>
            <person name="Lipzen A."/>
            <person name="Chen C."/>
            <person name="Yan M."/>
            <person name="Daum C."/>
            <person name="Ng V."/>
            <person name="Clum A."/>
            <person name="Steindorff A."/>
            <person name="Ohm R.A."/>
            <person name="Martin F."/>
            <person name="Silar P."/>
            <person name="Natvig D.O."/>
            <person name="Lalanne C."/>
            <person name="Gautier V."/>
            <person name="Ament-Velasquez S.L."/>
            <person name="Kruys A."/>
            <person name="Hutchinson M.I."/>
            <person name="Powell A.J."/>
            <person name="Barry K."/>
            <person name="Miller A.N."/>
            <person name="Grigoriev I.V."/>
            <person name="Debuchy R."/>
            <person name="Gladieux P."/>
            <person name="Hiltunen Thoren M."/>
            <person name="Johannesson H."/>
        </authorList>
    </citation>
    <scope>NUCLEOTIDE SEQUENCE</scope>
    <source>
        <strain evidence="3">CBS 315.58</strain>
    </source>
</reference>
<gene>
    <name evidence="3" type="ORF">QBC40DRAFT_13197</name>
</gene>
<feature type="compositionally biased region" description="Polar residues" evidence="1">
    <location>
        <begin position="374"/>
        <end position="395"/>
    </location>
</feature>
<feature type="compositionally biased region" description="Polar residues" evidence="1">
    <location>
        <begin position="657"/>
        <end position="669"/>
    </location>
</feature>
<name>A0AAN6XR53_9PEZI</name>
<keyword evidence="4" id="KW-1185">Reference proteome</keyword>
<dbReference type="EMBL" id="MU863886">
    <property type="protein sequence ID" value="KAK4203900.1"/>
    <property type="molecule type" value="Genomic_DNA"/>
</dbReference>
<evidence type="ECO:0000256" key="1">
    <source>
        <dbReference type="SAM" id="MobiDB-lite"/>
    </source>
</evidence>
<feature type="region of interest" description="Disordered" evidence="1">
    <location>
        <begin position="625"/>
        <end position="673"/>
    </location>
</feature>
<feature type="region of interest" description="Disordered" evidence="1">
    <location>
        <begin position="115"/>
        <end position="170"/>
    </location>
</feature>
<feature type="compositionally biased region" description="Low complexity" evidence="1">
    <location>
        <begin position="505"/>
        <end position="523"/>
    </location>
</feature>
<feature type="region of interest" description="Disordered" evidence="1">
    <location>
        <begin position="62"/>
        <end position="97"/>
    </location>
</feature>
<feature type="compositionally biased region" description="Polar residues" evidence="1">
    <location>
        <begin position="1009"/>
        <end position="1018"/>
    </location>
</feature>
<feature type="region of interest" description="Disordered" evidence="1">
    <location>
        <begin position="417"/>
        <end position="588"/>
    </location>
</feature>
<feature type="compositionally biased region" description="Polar residues" evidence="1">
    <location>
        <begin position="828"/>
        <end position="858"/>
    </location>
</feature>
<feature type="compositionally biased region" description="Polar residues" evidence="1">
    <location>
        <begin position="1115"/>
        <end position="1125"/>
    </location>
</feature>
<reference evidence="3" key="2">
    <citation type="submission" date="2023-05" db="EMBL/GenBank/DDBJ databases">
        <authorList>
            <consortium name="Lawrence Berkeley National Laboratory"/>
            <person name="Steindorff A."/>
            <person name="Hensen N."/>
            <person name="Bonometti L."/>
            <person name="Westerberg I."/>
            <person name="Brannstrom I.O."/>
            <person name="Guillou S."/>
            <person name="Cros-Aarteil S."/>
            <person name="Calhoun S."/>
            <person name="Haridas S."/>
            <person name="Kuo A."/>
            <person name="Mondo S."/>
            <person name="Pangilinan J."/>
            <person name="Riley R."/>
            <person name="Labutti K."/>
            <person name="Andreopoulos B."/>
            <person name="Lipzen A."/>
            <person name="Chen C."/>
            <person name="Yanf M."/>
            <person name="Daum C."/>
            <person name="Ng V."/>
            <person name="Clum A."/>
            <person name="Ohm R."/>
            <person name="Martin F."/>
            <person name="Silar P."/>
            <person name="Natvig D."/>
            <person name="Lalanne C."/>
            <person name="Gautier V."/>
            <person name="Ament-Velasquez S.L."/>
            <person name="Kruys A."/>
            <person name="Hutchinson M.I."/>
            <person name="Powell A.J."/>
            <person name="Barry K."/>
            <person name="Miller A.N."/>
            <person name="Grigoriev I.V."/>
            <person name="Debuchy R."/>
            <person name="Gladieux P."/>
            <person name="Thoren M.H."/>
            <person name="Johannesson H."/>
        </authorList>
    </citation>
    <scope>NUCLEOTIDE SEQUENCE</scope>
    <source>
        <strain evidence="3">CBS 315.58</strain>
    </source>
</reference>
<feature type="compositionally biased region" description="Polar residues" evidence="1">
    <location>
        <begin position="737"/>
        <end position="747"/>
    </location>
</feature>